<dbReference type="PANTHER" id="PTHR10997">
    <property type="entry name" value="IMPORTIN-7, 8, 11"/>
    <property type="match status" value="1"/>
</dbReference>
<sequence>MSLFDQGTELVGRVRSPEGKLQTKELLDVCRSILPIVDKLGTGFMIVKHDVGGNIDRLATCAATKPDEYQADVFAMVRDDVAAGTNTGSSSVMKGLLWLKRAMEFIVALLERLYADRTIALSTAASEVYYETLQRFHGWIVTGTFTVALKLVPSRDDFFNKVGVAPGDEGAMAAMHAFCMAFSGVLAEIQTFLAANGLDDPAKGRAAAAAMAEEDKWLPRMTRAFMELDSSTHAIDTAQFAAAMEQVLPIFEKIGTVFLFARHEFAVKIDTIVAIQAKWTTLDQIVAAGKADGTITKKNSPARNVHRLLNTLNFIAAIFQNLAKGMTLKDAVSDAYDRTLAQIHAWVVRAGIKTGMMALPSRDHFLASIGETEESARSHAEGFVDAAHKLVGMIDKLYAGVEMPRSDFTMQADQLVAALGACQSPDPTVRKAAEEALNQHKHARGQVVNLLRVALEDSVDPAVRQVASISFKNLVKRDWAAEEGKQSPLAEEDKAAVREVMLEGVTRAPHAVRVQLGECVRSLVYTDYPEQWPGLLPQVVAYLTSQDQARISGALYVLRFLARKYEFRDDDERGPLDGVVNATFPTLLQIFQMLLAMDSSAPELAELLKLVCKTFWSATYMSIPPILNQEAQFSGWMACFHALMMKPLPLDQLPADPDARKSWQWSKAKKWVMHIASRLFNRYGDPKLCSDKEDAAFAQRFQKECSLTFLQASLAQLATLTQGSYLPPRVINLLLQYITQALAFSHTWKALKPHVEQMLLHVVFPMLCFDDEDAELWADDPQEYIRKGYDIMEDIYSTKTAAMNFLHELCKARAKGNLDMLMQHLVGVLNEYKAAHPAAPVPLARKMDGALLAIGTLSDVLKEKKPYNGQLEPMLLQHVVPLFESPHGHLRAKACWLAGNYADIEFGDGQGKGPTFSALLQRVVAAIGDPELPVRIDAAVSVRAFLDAVDEEDLDPLRPLVPQLLQQFLTLSNEIDNEDLTFSLETVIERFAADMAPYAAGLAQQLAQQFWRITSSAEQGGEDEDDEGGDDGALAAYGVLRAMSTVLESIHALPHLYAQMEDILFPILDKYTSTDGQDIFEEVMQLATYLTYFAPQISPRMWTLFPRMLQCVNEWAIDYFEEVLLPLDNFISKSTDVFLGSQQPNYLALTNQTLEKVLSGDGYPEDQVVCAPRLMGVVLQHCRGRVDQCVGPYLALALRRLAPGVESQDLGDALMCVLGDALYYNPALTLQQLAAQGALQQALGALSTTIFANRKSGKMKHYTSPREKKVLILGLVALLALPEAQLPPEIRPGMPQVTSAVLRLLLALKQQQEEHKQRGSDDEASGNESDLEEESEESGLDDDEDEVDEAYLRRLQRMAAKRAGQDDEDDDEDDDYDEYWSEDEDEEVQSPIDAVDPFIYFAETLHAIQHSEPQRFAQLVGGLDANVQAAVQGMMQYAAQVKAEKEQAAAQAAAQGAANGHA</sequence>
<dbReference type="InterPro" id="IPR001494">
    <property type="entry name" value="Importin-beta_N"/>
</dbReference>
<evidence type="ECO:0000256" key="1">
    <source>
        <dbReference type="ARBA" id="ARBA00004123"/>
    </source>
</evidence>
<dbReference type="GO" id="GO:0005635">
    <property type="term" value="C:nuclear envelope"/>
    <property type="evidence" value="ECO:0007669"/>
    <property type="project" value="TreeGrafter"/>
</dbReference>
<dbReference type="InterPro" id="IPR036497">
    <property type="entry name" value="GLTP_sf"/>
</dbReference>
<dbReference type="SUPFAM" id="SSF110004">
    <property type="entry name" value="Glycolipid transfer protein, GLTP"/>
    <property type="match status" value="2"/>
</dbReference>
<evidence type="ECO:0000256" key="7">
    <source>
        <dbReference type="SAM" id="MobiDB-lite"/>
    </source>
</evidence>
<dbReference type="EMBL" id="LHPG02000006">
    <property type="protein sequence ID" value="PRW57927.1"/>
    <property type="molecule type" value="Genomic_DNA"/>
</dbReference>
<dbReference type="Pfam" id="PF03810">
    <property type="entry name" value="IBN_N"/>
    <property type="match status" value="1"/>
</dbReference>
<feature type="region of interest" description="Disordered" evidence="7">
    <location>
        <begin position="1312"/>
        <end position="1346"/>
    </location>
</feature>
<dbReference type="GO" id="GO:0120013">
    <property type="term" value="F:lipid transfer activity"/>
    <property type="evidence" value="ECO:0007669"/>
    <property type="project" value="InterPro"/>
</dbReference>
<dbReference type="InterPro" id="IPR016024">
    <property type="entry name" value="ARM-type_fold"/>
</dbReference>
<dbReference type="GO" id="GO:0005829">
    <property type="term" value="C:cytosol"/>
    <property type="evidence" value="ECO:0007669"/>
    <property type="project" value="TreeGrafter"/>
</dbReference>
<evidence type="ECO:0000256" key="2">
    <source>
        <dbReference type="ARBA" id="ARBA00004496"/>
    </source>
</evidence>
<dbReference type="OrthoDB" id="760868at2759"/>
<keyword evidence="6" id="KW-0539">Nucleus</keyword>
<evidence type="ECO:0000313" key="10">
    <source>
        <dbReference type="Proteomes" id="UP000239899"/>
    </source>
</evidence>
<gene>
    <name evidence="9" type="ORF">C2E21_3376</name>
</gene>
<dbReference type="GO" id="GO:0031267">
    <property type="term" value="F:small GTPase binding"/>
    <property type="evidence" value="ECO:0007669"/>
    <property type="project" value="InterPro"/>
</dbReference>
<dbReference type="Gene3D" id="1.10.3520.10">
    <property type="entry name" value="Glycolipid transfer protein"/>
    <property type="match status" value="2"/>
</dbReference>
<evidence type="ECO:0000256" key="5">
    <source>
        <dbReference type="ARBA" id="ARBA00022927"/>
    </source>
</evidence>
<dbReference type="InterPro" id="IPR014830">
    <property type="entry name" value="Glycolipid_transfer_prot_dom"/>
</dbReference>
<comment type="caution">
    <text evidence="9">The sequence shown here is derived from an EMBL/GenBank/DDBJ whole genome shotgun (WGS) entry which is preliminary data.</text>
</comment>
<feature type="region of interest" description="Disordered" evidence="7">
    <location>
        <begin position="1358"/>
        <end position="1389"/>
    </location>
</feature>
<feature type="compositionally biased region" description="Acidic residues" evidence="7">
    <location>
        <begin position="1366"/>
        <end position="1388"/>
    </location>
</feature>
<dbReference type="Pfam" id="PF08506">
    <property type="entry name" value="Cse1"/>
    <property type="match status" value="1"/>
</dbReference>
<keyword evidence="10" id="KW-1185">Reference proteome</keyword>
<dbReference type="InterPro" id="IPR013713">
    <property type="entry name" value="XPO2_central"/>
</dbReference>
<dbReference type="PROSITE" id="PS50166">
    <property type="entry name" value="IMPORTIN_B_NT"/>
    <property type="match status" value="1"/>
</dbReference>
<evidence type="ECO:0000256" key="6">
    <source>
        <dbReference type="ARBA" id="ARBA00023242"/>
    </source>
</evidence>
<reference evidence="9 10" key="1">
    <citation type="journal article" date="2018" name="Plant J.">
        <title>Genome sequences of Chlorella sorokiniana UTEX 1602 and Micractinium conductrix SAG 241.80: implications to maltose excretion by a green alga.</title>
        <authorList>
            <person name="Arriola M.B."/>
            <person name="Velmurugan N."/>
            <person name="Zhang Y."/>
            <person name="Plunkett M.H."/>
            <person name="Hondzo H."/>
            <person name="Barney B.M."/>
        </authorList>
    </citation>
    <scope>NUCLEOTIDE SEQUENCE [LARGE SCALE GENOMIC DNA]</scope>
    <source>
        <strain evidence="10">UTEX 1602</strain>
    </source>
</reference>
<dbReference type="Gene3D" id="1.25.10.10">
    <property type="entry name" value="Leucine-rich Repeat Variant"/>
    <property type="match status" value="1"/>
</dbReference>
<dbReference type="STRING" id="3076.A0A2P6TV35"/>
<dbReference type="Pfam" id="PF08718">
    <property type="entry name" value="GLTP"/>
    <property type="match status" value="2"/>
</dbReference>
<evidence type="ECO:0000256" key="3">
    <source>
        <dbReference type="ARBA" id="ARBA00022448"/>
    </source>
</evidence>
<dbReference type="InterPro" id="IPR011989">
    <property type="entry name" value="ARM-like"/>
</dbReference>
<dbReference type="GO" id="GO:0006606">
    <property type="term" value="P:protein import into nucleus"/>
    <property type="evidence" value="ECO:0007669"/>
    <property type="project" value="TreeGrafter"/>
</dbReference>
<dbReference type="SMART" id="SM00913">
    <property type="entry name" value="IBN_N"/>
    <property type="match status" value="1"/>
</dbReference>
<protein>
    <submittedName>
        <fullName evidence="9">Importin beta-like SAD2</fullName>
    </submittedName>
</protein>
<feature type="compositionally biased region" description="Acidic residues" evidence="7">
    <location>
        <begin position="1322"/>
        <end position="1346"/>
    </location>
</feature>
<dbReference type="Proteomes" id="UP000239899">
    <property type="component" value="Unassembled WGS sequence"/>
</dbReference>
<evidence type="ECO:0000313" key="9">
    <source>
        <dbReference type="EMBL" id="PRW57927.1"/>
    </source>
</evidence>
<evidence type="ECO:0000256" key="4">
    <source>
        <dbReference type="ARBA" id="ARBA00022490"/>
    </source>
</evidence>
<keyword evidence="5" id="KW-0653">Protein transport</keyword>
<name>A0A2P6TV35_CHLSO</name>
<proteinExistence type="predicted"/>
<feature type="domain" description="Importin N-terminal" evidence="8">
    <location>
        <begin position="433"/>
        <end position="507"/>
    </location>
</feature>
<dbReference type="PANTHER" id="PTHR10997:SF18">
    <property type="entry name" value="D-IMPORTIN 7_RANBP7"/>
    <property type="match status" value="1"/>
</dbReference>
<keyword evidence="4" id="KW-0963">Cytoplasm</keyword>
<accession>A0A2P6TV35</accession>
<keyword evidence="3" id="KW-0813">Transport</keyword>
<comment type="subcellular location">
    <subcellularLocation>
        <location evidence="2">Cytoplasm</location>
    </subcellularLocation>
    <subcellularLocation>
        <location evidence="1">Nucleus</location>
    </subcellularLocation>
</comment>
<feature type="compositionally biased region" description="Basic and acidic residues" evidence="7">
    <location>
        <begin position="1312"/>
        <end position="1321"/>
    </location>
</feature>
<evidence type="ECO:0000259" key="8">
    <source>
        <dbReference type="PROSITE" id="PS50166"/>
    </source>
</evidence>
<organism evidence="9 10">
    <name type="scientific">Chlorella sorokiniana</name>
    <name type="common">Freshwater green alga</name>
    <dbReference type="NCBI Taxonomy" id="3076"/>
    <lineage>
        <taxon>Eukaryota</taxon>
        <taxon>Viridiplantae</taxon>
        <taxon>Chlorophyta</taxon>
        <taxon>core chlorophytes</taxon>
        <taxon>Trebouxiophyceae</taxon>
        <taxon>Chlorellales</taxon>
        <taxon>Chlorellaceae</taxon>
        <taxon>Chlorella clade</taxon>
        <taxon>Chlorella</taxon>
    </lineage>
</organism>
<dbReference type="SUPFAM" id="SSF48371">
    <property type="entry name" value="ARM repeat"/>
    <property type="match status" value="1"/>
</dbReference>